<feature type="signal peptide" evidence="6">
    <location>
        <begin position="1"/>
        <end position="21"/>
    </location>
</feature>
<dbReference type="PANTHER" id="PTHR30026">
    <property type="entry name" value="OUTER MEMBRANE PROTEIN TOLC"/>
    <property type="match status" value="1"/>
</dbReference>
<gene>
    <name evidence="7" type="ORF">ACFODU_14705</name>
</gene>
<keyword evidence="8" id="KW-1185">Reference proteome</keyword>
<proteinExistence type="predicted"/>
<keyword evidence="2" id="KW-1134">Transmembrane beta strand</keyword>
<accession>A0ABV7EB06</accession>
<keyword evidence="5" id="KW-0998">Cell outer membrane</keyword>
<evidence type="ECO:0000256" key="6">
    <source>
        <dbReference type="SAM" id="SignalP"/>
    </source>
</evidence>
<feature type="chain" id="PRO_5046988317" evidence="6">
    <location>
        <begin position="22"/>
        <end position="409"/>
    </location>
</feature>
<evidence type="ECO:0000256" key="5">
    <source>
        <dbReference type="ARBA" id="ARBA00023237"/>
    </source>
</evidence>
<comment type="caution">
    <text evidence="7">The sequence shown here is derived from an EMBL/GenBank/DDBJ whole genome shotgun (WGS) entry which is preliminary data.</text>
</comment>
<evidence type="ECO:0000313" key="7">
    <source>
        <dbReference type="EMBL" id="MFC3099044.1"/>
    </source>
</evidence>
<evidence type="ECO:0000256" key="4">
    <source>
        <dbReference type="ARBA" id="ARBA00023136"/>
    </source>
</evidence>
<comment type="subcellular location">
    <subcellularLocation>
        <location evidence="1">Cell outer membrane</location>
    </subcellularLocation>
</comment>
<evidence type="ECO:0000256" key="2">
    <source>
        <dbReference type="ARBA" id="ARBA00022452"/>
    </source>
</evidence>
<evidence type="ECO:0000256" key="1">
    <source>
        <dbReference type="ARBA" id="ARBA00004442"/>
    </source>
</evidence>
<dbReference type="PANTHER" id="PTHR30026:SF20">
    <property type="entry name" value="OUTER MEMBRANE PROTEIN TOLC"/>
    <property type="match status" value="1"/>
</dbReference>
<name>A0ABV7EB06_9SPHN</name>
<evidence type="ECO:0000313" key="8">
    <source>
        <dbReference type="Proteomes" id="UP001595456"/>
    </source>
</evidence>
<dbReference type="InterPro" id="IPR051906">
    <property type="entry name" value="TolC-like"/>
</dbReference>
<dbReference type="Proteomes" id="UP001595456">
    <property type="component" value="Unassembled WGS sequence"/>
</dbReference>
<dbReference type="RefSeq" id="WP_336924477.1">
    <property type="nucleotide sequence ID" value="NZ_JBANRO010000001.1"/>
</dbReference>
<dbReference type="Gene3D" id="1.20.1600.10">
    <property type="entry name" value="Outer membrane efflux proteins (OEP)"/>
    <property type="match status" value="1"/>
</dbReference>
<keyword evidence="3" id="KW-0812">Transmembrane</keyword>
<sequence>MIWRHLLVLSAAAIVPVPAMAEPGLPDAAQVAAALDAHPSVIAARERVSAARASADARAIGPHEFTFSGSYVRRDIDREGRFDEFDTQLTRSFRLPGKARLDRAIGQHEVEAAENLAEDVRHQAALVLAGHWWDWLEASAAARVDAQAVSNLERALAAIRRRVELGDAALLDADLAEAALGQAQIMATQSAGEALLARGRLETHFPALALPPEAPDVPQPEAEPAMLEALRDLVLANSHEIAAAEALARASGASAERARLERMADPSVGIRLFSERGGEERGAGLVFSVPLGGGHRAALANEAAANASAAQAEATLARFTVRETADADLAQANLRIAAWRRARAALDAQMSALQRLRRGHELGEIDLSDLLLGERLTHEAFRTEAVARAQALRAITRIRIDSHALWLAD</sequence>
<keyword evidence="6" id="KW-0732">Signal</keyword>
<reference evidence="8" key="1">
    <citation type="journal article" date="2019" name="Int. J. Syst. Evol. Microbiol.">
        <title>The Global Catalogue of Microorganisms (GCM) 10K type strain sequencing project: providing services to taxonomists for standard genome sequencing and annotation.</title>
        <authorList>
            <consortium name="The Broad Institute Genomics Platform"/>
            <consortium name="The Broad Institute Genome Sequencing Center for Infectious Disease"/>
            <person name="Wu L."/>
            <person name="Ma J."/>
        </authorList>
    </citation>
    <scope>NUCLEOTIDE SEQUENCE [LARGE SCALE GENOMIC DNA]</scope>
    <source>
        <strain evidence="8">KCTC 52607</strain>
    </source>
</reference>
<dbReference type="SUPFAM" id="SSF56954">
    <property type="entry name" value="Outer membrane efflux proteins (OEP)"/>
    <property type="match status" value="1"/>
</dbReference>
<organism evidence="7 8">
    <name type="scientific">Alteraurantiacibacter palmitatis</name>
    <dbReference type="NCBI Taxonomy" id="2054628"/>
    <lineage>
        <taxon>Bacteria</taxon>
        <taxon>Pseudomonadati</taxon>
        <taxon>Pseudomonadota</taxon>
        <taxon>Alphaproteobacteria</taxon>
        <taxon>Sphingomonadales</taxon>
        <taxon>Erythrobacteraceae</taxon>
        <taxon>Alteraurantiacibacter</taxon>
    </lineage>
</organism>
<keyword evidence="4" id="KW-0472">Membrane</keyword>
<protein>
    <submittedName>
        <fullName evidence="7">TolC family protein</fullName>
    </submittedName>
</protein>
<evidence type="ECO:0000256" key="3">
    <source>
        <dbReference type="ARBA" id="ARBA00022692"/>
    </source>
</evidence>
<dbReference type="EMBL" id="JBHRST010000022">
    <property type="protein sequence ID" value="MFC3099044.1"/>
    <property type="molecule type" value="Genomic_DNA"/>
</dbReference>